<comment type="caution">
    <text evidence="4">The sequence shown here is derived from an EMBL/GenBank/DDBJ whole genome shotgun (WGS) entry which is preliminary data.</text>
</comment>
<proteinExistence type="predicted"/>
<dbReference type="PANTHER" id="PTHR43439">
    <property type="entry name" value="PHENYLACETATE-COENZYME A LIGASE"/>
    <property type="match status" value="1"/>
</dbReference>
<feature type="domain" description="Polyketide synthase-like phosphopantetheine-binding" evidence="3">
    <location>
        <begin position="543"/>
        <end position="618"/>
    </location>
</feature>
<dbReference type="InterPro" id="IPR000873">
    <property type="entry name" value="AMP-dep_synth/lig_dom"/>
</dbReference>
<evidence type="ECO:0000256" key="1">
    <source>
        <dbReference type="ARBA" id="ARBA00022450"/>
    </source>
</evidence>
<dbReference type="Proteomes" id="UP000310158">
    <property type="component" value="Unassembled WGS sequence"/>
</dbReference>
<name>A0A4S4M4M5_9AGAM</name>
<dbReference type="EMBL" id="SGPL01000042">
    <property type="protein sequence ID" value="THH19547.1"/>
    <property type="molecule type" value="Genomic_DNA"/>
</dbReference>
<dbReference type="InterPro" id="IPR009081">
    <property type="entry name" value="PP-bd_ACP"/>
</dbReference>
<organism evidence="4 5">
    <name type="scientific">Bondarzewia mesenterica</name>
    <dbReference type="NCBI Taxonomy" id="1095465"/>
    <lineage>
        <taxon>Eukaryota</taxon>
        <taxon>Fungi</taxon>
        <taxon>Dikarya</taxon>
        <taxon>Basidiomycota</taxon>
        <taxon>Agaricomycotina</taxon>
        <taxon>Agaricomycetes</taxon>
        <taxon>Russulales</taxon>
        <taxon>Bondarzewiaceae</taxon>
        <taxon>Bondarzewia</taxon>
    </lineage>
</organism>
<keyword evidence="5" id="KW-1185">Reference proteome</keyword>
<protein>
    <recommendedName>
        <fullName evidence="3">Polyketide synthase-like phosphopantetheine-binding domain-containing protein</fullName>
    </recommendedName>
</protein>
<dbReference type="SUPFAM" id="SSF47336">
    <property type="entry name" value="ACP-like"/>
    <property type="match status" value="1"/>
</dbReference>
<gene>
    <name evidence="4" type="ORF">EW146_g1644</name>
</gene>
<evidence type="ECO:0000313" key="4">
    <source>
        <dbReference type="EMBL" id="THH19547.1"/>
    </source>
</evidence>
<dbReference type="InterPro" id="IPR051414">
    <property type="entry name" value="Adenylate-forming_Reductase"/>
</dbReference>
<dbReference type="Gene3D" id="3.40.50.12780">
    <property type="entry name" value="N-terminal domain of ligase-like"/>
    <property type="match status" value="1"/>
</dbReference>
<dbReference type="Pfam" id="PF00550">
    <property type="entry name" value="PP-binding"/>
    <property type="match status" value="1"/>
</dbReference>
<keyword evidence="2" id="KW-0597">Phosphoprotein</keyword>
<dbReference type="SMART" id="SM00823">
    <property type="entry name" value="PKS_PP"/>
    <property type="match status" value="1"/>
</dbReference>
<dbReference type="SUPFAM" id="SSF51735">
    <property type="entry name" value="NAD(P)-binding Rossmann-fold domains"/>
    <property type="match status" value="1"/>
</dbReference>
<dbReference type="InterPro" id="IPR042099">
    <property type="entry name" value="ANL_N_sf"/>
</dbReference>
<evidence type="ECO:0000256" key="2">
    <source>
        <dbReference type="ARBA" id="ARBA00022553"/>
    </source>
</evidence>
<dbReference type="PANTHER" id="PTHR43439:SF2">
    <property type="entry name" value="ENZYME, PUTATIVE (JCVI)-RELATED"/>
    <property type="match status" value="1"/>
</dbReference>
<dbReference type="Pfam" id="PF07993">
    <property type="entry name" value="NAD_binding_4"/>
    <property type="match status" value="1"/>
</dbReference>
<dbReference type="GO" id="GO:0031177">
    <property type="term" value="F:phosphopantetheine binding"/>
    <property type="evidence" value="ECO:0007669"/>
    <property type="project" value="InterPro"/>
</dbReference>
<dbReference type="Gene3D" id="1.10.1200.10">
    <property type="entry name" value="ACP-like"/>
    <property type="match status" value="1"/>
</dbReference>
<reference evidence="4 5" key="1">
    <citation type="submission" date="2019-02" db="EMBL/GenBank/DDBJ databases">
        <title>Genome sequencing of the rare red list fungi Bondarzewia mesenterica.</title>
        <authorList>
            <person name="Buettner E."/>
            <person name="Kellner H."/>
        </authorList>
    </citation>
    <scope>NUCLEOTIDE SEQUENCE [LARGE SCALE GENOMIC DNA]</scope>
    <source>
        <strain evidence="4 5">DSM 108281</strain>
    </source>
</reference>
<dbReference type="PROSITE" id="PS00455">
    <property type="entry name" value="AMP_BINDING"/>
    <property type="match status" value="1"/>
</dbReference>
<dbReference type="Pfam" id="PF23562">
    <property type="entry name" value="AMP-binding_C_3"/>
    <property type="match status" value="1"/>
</dbReference>
<dbReference type="Pfam" id="PF00501">
    <property type="entry name" value="AMP-binding"/>
    <property type="match status" value="1"/>
</dbReference>
<dbReference type="InterPro" id="IPR020845">
    <property type="entry name" value="AMP-binding_CS"/>
</dbReference>
<dbReference type="InterPro" id="IPR036291">
    <property type="entry name" value="NAD(P)-bd_dom_sf"/>
</dbReference>
<dbReference type="Gene3D" id="3.40.50.720">
    <property type="entry name" value="NAD(P)-binding Rossmann-like Domain"/>
    <property type="match status" value="1"/>
</dbReference>
<evidence type="ECO:0000313" key="5">
    <source>
        <dbReference type="Proteomes" id="UP000310158"/>
    </source>
</evidence>
<dbReference type="SUPFAM" id="SSF56801">
    <property type="entry name" value="Acetyl-CoA synthetase-like"/>
    <property type="match status" value="1"/>
</dbReference>
<dbReference type="AlphaFoldDB" id="A0A4S4M4M5"/>
<dbReference type="InterPro" id="IPR013120">
    <property type="entry name" value="FAR_NAD-bd"/>
</dbReference>
<dbReference type="OrthoDB" id="429813at2759"/>
<accession>A0A4S4M4M5</accession>
<dbReference type="InterPro" id="IPR036736">
    <property type="entry name" value="ACP-like_sf"/>
</dbReference>
<dbReference type="InterPro" id="IPR020806">
    <property type="entry name" value="PKS_PP-bd"/>
</dbReference>
<sequence>MVVLPKTQVLNSATFRAPPLHDRSLTLPDLYDWQYEHSPDHPLFLFEDQPRQLKTIDWRPAVRAMHRAAHFVASKVPSEVARAAIDGRPIVVGTLATTDTITYVTTEIGIIRAGFAVFPISPRNSPEAVAHLLRKTGTKLLLVSGEPVLQSLAAAVQEILNQDEERLDVIVSGMPLFEDIYPDEIFNGNFELYPTVRYDLNAPALIIHSSGSTSFPKPIPWFHKNLVTLCYIPWYGEMDLCGLVMSCHAMPVFHGMGLLQLALVVWSKSPEAVNYLKKMKALMWGGGPLPKAVGDHLTAEGVIIHSQYGCTECGVMNTVLPAQSRGEDWEYLSFSAHTRPIFVPQDDGTFELVMTDHPAHHPVVLNTTVDGCDAYATSDLVTPHPTKPGLWKVFGRSDDQIMLSTGEKTNPGPLEGILNQDPHIVSSVMFGRGKFQNGVLIDPKPQFAFDPSDKGKLEEFRNVIWPTVERMNEYAPQHSRLFKEMIMVALPSKPFVYTAKLTARRQAILKEYEAEIDVLYDTIEESSQSDIAGPAEWSPAETLAFVQQVVAKVLKQPPSEGADLFQHGCDSLQATWIRNSVLRALRDTAPEVAKRLPTTFVYHCPTVNQMVNYLCRAVANPQLNQKVDLSTRGIELQAIVNKYSSDFPTRGPVTSLSRSDSKGEVCFVTGTTGGLGSNVLSQLLLSKDVYKVYVFNRPSSASSLQRHEEAFSKRGLDKVLLSSPKLTFVEGELSEAQFGIDQVLYDEIQKSVTHIIHIAWRINLNLSLLSFESNIVGVRKLVDLALSSPSAEPPRVIFVSSISVFINFDNKGYVKEEVLDDSKIAVGTGYSESKWVAERILDAAAEKTPLRPVVVRLGQVSGDVNGSWNESEWFPSVVKSALSVKCLPDLDGLVSWITSPHAAAALIEMAKSPYRTLHLAHPRAVTFTSLIKPIAAELGVPLVPYTEWLDALEKDMDDTSISQVEHLQRNPALRLLDFFRHARIGPEWEPVAVARLGTDKAVEVSKTLREDAPTLGVENVKRWLQGWRKSGFLS</sequence>
<evidence type="ECO:0000259" key="3">
    <source>
        <dbReference type="SMART" id="SM00823"/>
    </source>
</evidence>
<keyword evidence="1" id="KW-0596">Phosphopantetheine</keyword>